<gene>
    <name evidence="3" type="ORF">TVY486_0403700</name>
</gene>
<proteinExistence type="predicted"/>
<feature type="region of interest" description="Disordered" evidence="1">
    <location>
        <begin position="31"/>
        <end position="50"/>
    </location>
</feature>
<accession>G0TUR7</accession>
<keyword evidence="2" id="KW-0472">Membrane</keyword>
<keyword evidence="2" id="KW-0812">Transmembrane</keyword>
<keyword evidence="2" id="KW-1133">Transmembrane helix</keyword>
<evidence type="ECO:0000313" key="3">
    <source>
        <dbReference type="EMBL" id="CCC47703.1"/>
    </source>
</evidence>
<name>G0TUR7_TRYVY</name>
<organism evidence="3">
    <name type="scientific">Trypanosoma vivax (strain Y486)</name>
    <dbReference type="NCBI Taxonomy" id="1055687"/>
    <lineage>
        <taxon>Eukaryota</taxon>
        <taxon>Discoba</taxon>
        <taxon>Euglenozoa</taxon>
        <taxon>Kinetoplastea</taxon>
        <taxon>Metakinetoplastina</taxon>
        <taxon>Trypanosomatida</taxon>
        <taxon>Trypanosomatidae</taxon>
        <taxon>Trypanosoma</taxon>
        <taxon>Duttonella</taxon>
    </lineage>
</organism>
<feature type="transmembrane region" description="Helical" evidence="2">
    <location>
        <begin position="56"/>
        <end position="75"/>
    </location>
</feature>
<reference evidence="3" key="1">
    <citation type="journal article" date="2012" name="Proc. Natl. Acad. Sci. U.S.A.">
        <title>Antigenic diversity is generated by distinct evolutionary mechanisms in African trypanosome species.</title>
        <authorList>
            <person name="Jackson A.P."/>
            <person name="Berry A."/>
            <person name="Aslett M."/>
            <person name="Allison H.C."/>
            <person name="Burton P."/>
            <person name="Vavrova-Anderson J."/>
            <person name="Brown R."/>
            <person name="Browne H."/>
            <person name="Corton N."/>
            <person name="Hauser H."/>
            <person name="Gamble J."/>
            <person name="Gilderthorp R."/>
            <person name="Marcello L."/>
            <person name="McQuillan J."/>
            <person name="Otto T.D."/>
            <person name="Quail M.A."/>
            <person name="Sanders M.J."/>
            <person name="van Tonder A."/>
            <person name="Ginger M.L."/>
            <person name="Field M.C."/>
            <person name="Barry J.D."/>
            <person name="Hertz-Fowler C."/>
            <person name="Berriman M."/>
        </authorList>
    </citation>
    <scope>NUCLEOTIDE SEQUENCE</scope>
    <source>
        <strain evidence="3">Y486</strain>
    </source>
</reference>
<feature type="region of interest" description="Disordered" evidence="1">
    <location>
        <begin position="1"/>
        <end position="21"/>
    </location>
</feature>
<evidence type="ECO:0000256" key="2">
    <source>
        <dbReference type="SAM" id="Phobius"/>
    </source>
</evidence>
<protein>
    <submittedName>
        <fullName evidence="3">Uncharacterized protein</fullName>
    </submittedName>
</protein>
<evidence type="ECO:0000256" key="1">
    <source>
        <dbReference type="SAM" id="MobiDB-lite"/>
    </source>
</evidence>
<dbReference type="EMBL" id="HE573020">
    <property type="protein sequence ID" value="CCC47703.1"/>
    <property type="molecule type" value="Genomic_DNA"/>
</dbReference>
<feature type="compositionally biased region" description="Polar residues" evidence="1">
    <location>
        <begin position="1"/>
        <end position="19"/>
    </location>
</feature>
<sequence>MRPTTYFNQDQPPAPSHTSYGARVRFYSSHNRTSTQKVNKYKEKKKKKSGRSRKKMCAVIYITAYISPYGGFFRFNHSPARVSRYNDKIIISHKEDSNTFTNTLCLYFCAPLQCGEKILNRRKVLPFHSVILREYSFFLGTLVHELFVFMVQTNHY</sequence>
<dbReference type="AlphaFoldDB" id="G0TUR7"/>